<evidence type="ECO:0000313" key="1">
    <source>
        <dbReference type="EMBL" id="KAJ9621412.1"/>
    </source>
</evidence>
<dbReference type="EMBL" id="JAPDRN010000114">
    <property type="protein sequence ID" value="KAJ9621412.1"/>
    <property type="molecule type" value="Genomic_DNA"/>
</dbReference>
<protein>
    <submittedName>
        <fullName evidence="1">Uncharacterized protein</fullName>
    </submittedName>
</protein>
<gene>
    <name evidence="1" type="ORF">H2204_011847</name>
</gene>
<organism evidence="1">
    <name type="scientific">Knufia peltigerae</name>
    <dbReference type="NCBI Taxonomy" id="1002370"/>
    <lineage>
        <taxon>Eukaryota</taxon>
        <taxon>Fungi</taxon>
        <taxon>Dikarya</taxon>
        <taxon>Ascomycota</taxon>
        <taxon>Pezizomycotina</taxon>
        <taxon>Eurotiomycetes</taxon>
        <taxon>Chaetothyriomycetidae</taxon>
        <taxon>Chaetothyriales</taxon>
        <taxon>Trichomeriaceae</taxon>
        <taxon>Knufia</taxon>
    </lineage>
</organism>
<reference evidence="1" key="1">
    <citation type="submission" date="2022-10" db="EMBL/GenBank/DDBJ databases">
        <title>Culturing micro-colonial fungi from biological soil crusts in the Mojave desert and describing Neophaeococcomyces mojavensis, and introducing the new genera and species Taxawa tesnikishii.</title>
        <authorList>
            <person name="Kurbessoian T."/>
            <person name="Stajich J.E."/>
        </authorList>
    </citation>
    <scope>NUCLEOTIDE SEQUENCE</scope>
    <source>
        <strain evidence="1">TK_35</strain>
    </source>
</reference>
<comment type="caution">
    <text evidence="1">The sequence shown here is derived from an EMBL/GenBank/DDBJ whole genome shotgun (WGS) entry which is preliminary data.</text>
</comment>
<proteinExistence type="predicted"/>
<name>A0AA38XUA8_9EURO</name>
<dbReference type="AlphaFoldDB" id="A0AA38XUA8"/>
<sequence>MASGAMGSREKAVRGETIRIRGQAAVRLLLGVGLWVCPGIAVADTPVAADDPACPSQDFTRFLQRFADPADDRVRLRYTSDPLEYEVAMHTVRDDHKGLAPTHVTLEQGATRLKRFSYRHLAAFDLFVPSPVSRDPAALERIRAGTYNAPTHVEPIDDNGQRVTFGSDTERDTYTFARRYGCWMLTRASNLRD</sequence>
<accession>A0AA38XUA8</accession>